<dbReference type="OrthoDB" id="6660565at2"/>
<accession>A0A1B8QEI6</accession>
<sequence>MTTLLQTLPYSRAALTTAALVAALSSQTAMADITEADLQTFARQMAAAANAKNTAQVSRLIDNDVLIAVTRKGKSGTLNKQSYLNLLQTNWAKTGAYSYSIRIDNVVTSGDQARANVQTIETLTENGKPTKLVTDSRATFNKGATGVVLTRSISQLTIEQ</sequence>
<evidence type="ECO:0000313" key="5">
    <source>
        <dbReference type="Proteomes" id="UP000092616"/>
    </source>
</evidence>
<dbReference type="EMBL" id="LZNA01000061">
    <property type="protein sequence ID" value="OBX76427.1"/>
    <property type="molecule type" value="Genomic_DNA"/>
</dbReference>
<keyword evidence="1" id="KW-0732">Signal</keyword>
<evidence type="ECO:0000313" key="4">
    <source>
        <dbReference type="Proteomes" id="UP000092508"/>
    </source>
</evidence>
<dbReference type="Proteomes" id="UP000092508">
    <property type="component" value="Unassembled WGS sequence"/>
</dbReference>
<reference evidence="2 5" key="1">
    <citation type="submission" date="2016-06" db="EMBL/GenBank/DDBJ databases">
        <title>Draft genome of Moraxella atlantae CCUG 59586.</title>
        <authorList>
            <person name="Salva-Serra F."/>
            <person name="Engstrom-Jakobsson H."/>
            <person name="Thorell K."/>
            <person name="Gonzales-Siles L."/>
            <person name="Karlsson R."/>
            <person name="Boulund F."/>
            <person name="Engstrand L."/>
            <person name="Kristiansson E."/>
            <person name="Moore E."/>
        </authorList>
    </citation>
    <scope>NUCLEOTIDE SEQUENCE [LARGE SCALE GENOMIC DNA]</scope>
    <source>
        <strain evidence="2 5">CCUG 59586</strain>
    </source>
</reference>
<proteinExistence type="predicted"/>
<evidence type="ECO:0000313" key="3">
    <source>
        <dbReference type="EMBL" id="OBX80105.1"/>
    </source>
</evidence>
<dbReference type="Gene3D" id="3.10.450.50">
    <property type="match status" value="1"/>
</dbReference>
<feature type="chain" id="PRO_5008882380" description="DUF4440 domain-containing protein" evidence="1">
    <location>
        <begin position="32"/>
        <end position="160"/>
    </location>
</feature>
<keyword evidence="5" id="KW-1185">Reference proteome</keyword>
<dbReference type="STRING" id="34059.A9308_04115"/>
<dbReference type="RefSeq" id="WP_067235171.1">
    <property type="nucleotide sequence ID" value="NZ_CP171125.1"/>
</dbReference>
<organism evidence="3 4">
    <name type="scientific">Faucicola atlantae</name>
    <dbReference type="NCBI Taxonomy" id="34059"/>
    <lineage>
        <taxon>Bacteria</taxon>
        <taxon>Pseudomonadati</taxon>
        <taxon>Pseudomonadota</taxon>
        <taxon>Gammaproteobacteria</taxon>
        <taxon>Moraxellales</taxon>
        <taxon>Moraxellaceae</taxon>
        <taxon>Faucicola</taxon>
    </lineage>
</organism>
<dbReference type="AlphaFoldDB" id="A0A1B8QEI6"/>
<dbReference type="InterPro" id="IPR032710">
    <property type="entry name" value="NTF2-like_dom_sf"/>
</dbReference>
<dbReference type="Proteomes" id="UP000092616">
    <property type="component" value="Unassembled WGS sequence"/>
</dbReference>
<feature type="signal peptide" evidence="1">
    <location>
        <begin position="1"/>
        <end position="31"/>
    </location>
</feature>
<gene>
    <name evidence="2" type="ORF">A9306_10065</name>
    <name evidence="3" type="ORF">A9308_04115</name>
</gene>
<name>A0A1B8QEI6_9GAMM</name>
<dbReference type="EMBL" id="LZMZ01000008">
    <property type="protein sequence ID" value="OBX80105.1"/>
    <property type="molecule type" value="Genomic_DNA"/>
</dbReference>
<comment type="caution">
    <text evidence="3">The sequence shown here is derived from an EMBL/GenBank/DDBJ whole genome shotgun (WGS) entry which is preliminary data.</text>
</comment>
<dbReference type="SUPFAM" id="SSF54427">
    <property type="entry name" value="NTF2-like"/>
    <property type="match status" value="1"/>
</dbReference>
<reference evidence="3 4" key="2">
    <citation type="submission" date="2016-06" db="EMBL/GenBank/DDBJ databases">
        <title>Draft genome of Moraxella atlantae CCUG 66109.</title>
        <authorList>
            <person name="Salva-Serra F."/>
            <person name="Engstrom-Jakobsson H."/>
            <person name="Thorell K."/>
            <person name="Gonzales-Siles L."/>
            <person name="Karlsson R."/>
            <person name="Boulund F."/>
            <person name="Engstrand L."/>
            <person name="Kristiansson E."/>
            <person name="Moore E."/>
        </authorList>
    </citation>
    <scope>NUCLEOTIDE SEQUENCE [LARGE SCALE GENOMIC DNA]</scope>
    <source>
        <strain evidence="3 4">CCUG 66109</strain>
    </source>
</reference>
<evidence type="ECO:0000313" key="2">
    <source>
        <dbReference type="EMBL" id="OBX76427.1"/>
    </source>
</evidence>
<evidence type="ECO:0000256" key="1">
    <source>
        <dbReference type="SAM" id="SignalP"/>
    </source>
</evidence>
<evidence type="ECO:0008006" key="6">
    <source>
        <dbReference type="Google" id="ProtNLM"/>
    </source>
</evidence>
<protein>
    <recommendedName>
        <fullName evidence="6">DUF4440 domain-containing protein</fullName>
    </recommendedName>
</protein>